<dbReference type="EMBL" id="ML212161">
    <property type="protein sequence ID" value="TFK79115.1"/>
    <property type="molecule type" value="Genomic_DNA"/>
</dbReference>
<organism evidence="1 2">
    <name type="scientific">Polyporus arcularius HHB13444</name>
    <dbReference type="NCBI Taxonomy" id="1314778"/>
    <lineage>
        <taxon>Eukaryota</taxon>
        <taxon>Fungi</taxon>
        <taxon>Dikarya</taxon>
        <taxon>Basidiomycota</taxon>
        <taxon>Agaricomycotina</taxon>
        <taxon>Agaricomycetes</taxon>
        <taxon>Polyporales</taxon>
        <taxon>Polyporaceae</taxon>
        <taxon>Polyporus</taxon>
    </lineage>
</organism>
<gene>
    <name evidence="1" type="ORF">K466DRAFT_606391</name>
</gene>
<proteinExistence type="predicted"/>
<evidence type="ECO:0000313" key="2">
    <source>
        <dbReference type="Proteomes" id="UP000308197"/>
    </source>
</evidence>
<dbReference type="AlphaFoldDB" id="A0A5C3NPC8"/>
<evidence type="ECO:0000313" key="1">
    <source>
        <dbReference type="EMBL" id="TFK79115.1"/>
    </source>
</evidence>
<accession>A0A5C3NPC8</accession>
<name>A0A5C3NPC8_9APHY</name>
<keyword evidence="2" id="KW-1185">Reference proteome</keyword>
<dbReference type="InParanoid" id="A0A5C3NPC8"/>
<sequence>MPIHNGPLAHNQVSSLEAYTKIILKLKLFPIEEDILQENTQAMINKYKGTLSKVAKDLGHMSDFVCMTRLHQ</sequence>
<dbReference type="Proteomes" id="UP000308197">
    <property type="component" value="Unassembled WGS sequence"/>
</dbReference>
<protein>
    <submittedName>
        <fullName evidence="1">Uncharacterized protein</fullName>
    </submittedName>
</protein>
<reference evidence="1 2" key="1">
    <citation type="journal article" date="2019" name="Nat. Ecol. Evol.">
        <title>Megaphylogeny resolves global patterns of mushroom evolution.</title>
        <authorList>
            <person name="Varga T."/>
            <person name="Krizsan K."/>
            <person name="Foldi C."/>
            <person name="Dima B."/>
            <person name="Sanchez-Garcia M."/>
            <person name="Sanchez-Ramirez S."/>
            <person name="Szollosi G.J."/>
            <person name="Szarkandi J.G."/>
            <person name="Papp V."/>
            <person name="Albert L."/>
            <person name="Andreopoulos W."/>
            <person name="Angelini C."/>
            <person name="Antonin V."/>
            <person name="Barry K.W."/>
            <person name="Bougher N.L."/>
            <person name="Buchanan P."/>
            <person name="Buyck B."/>
            <person name="Bense V."/>
            <person name="Catcheside P."/>
            <person name="Chovatia M."/>
            <person name="Cooper J."/>
            <person name="Damon W."/>
            <person name="Desjardin D."/>
            <person name="Finy P."/>
            <person name="Geml J."/>
            <person name="Haridas S."/>
            <person name="Hughes K."/>
            <person name="Justo A."/>
            <person name="Karasinski D."/>
            <person name="Kautmanova I."/>
            <person name="Kiss B."/>
            <person name="Kocsube S."/>
            <person name="Kotiranta H."/>
            <person name="LaButti K.M."/>
            <person name="Lechner B.E."/>
            <person name="Liimatainen K."/>
            <person name="Lipzen A."/>
            <person name="Lukacs Z."/>
            <person name="Mihaltcheva S."/>
            <person name="Morgado L.N."/>
            <person name="Niskanen T."/>
            <person name="Noordeloos M.E."/>
            <person name="Ohm R.A."/>
            <person name="Ortiz-Santana B."/>
            <person name="Ovrebo C."/>
            <person name="Racz N."/>
            <person name="Riley R."/>
            <person name="Savchenko A."/>
            <person name="Shiryaev A."/>
            <person name="Soop K."/>
            <person name="Spirin V."/>
            <person name="Szebenyi C."/>
            <person name="Tomsovsky M."/>
            <person name="Tulloss R.E."/>
            <person name="Uehling J."/>
            <person name="Grigoriev I.V."/>
            <person name="Vagvolgyi C."/>
            <person name="Papp T."/>
            <person name="Martin F.M."/>
            <person name="Miettinen O."/>
            <person name="Hibbett D.S."/>
            <person name="Nagy L.G."/>
        </authorList>
    </citation>
    <scope>NUCLEOTIDE SEQUENCE [LARGE SCALE GENOMIC DNA]</scope>
    <source>
        <strain evidence="1 2">HHB13444</strain>
    </source>
</reference>